<evidence type="ECO:0000256" key="1">
    <source>
        <dbReference type="ARBA" id="ARBA00004141"/>
    </source>
</evidence>
<comment type="subcellular location">
    <subcellularLocation>
        <location evidence="1">Membrane</location>
        <topology evidence="1">Multi-pass membrane protein</topology>
    </subcellularLocation>
</comment>
<feature type="transmembrane region" description="Helical" evidence="7">
    <location>
        <begin position="380"/>
        <end position="399"/>
    </location>
</feature>
<evidence type="ECO:0000256" key="5">
    <source>
        <dbReference type="ARBA" id="ARBA00023136"/>
    </source>
</evidence>
<gene>
    <name evidence="9" type="ORF">LTR69_011316</name>
</gene>
<feature type="transmembrane region" description="Helical" evidence="7">
    <location>
        <begin position="137"/>
        <end position="158"/>
    </location>
</feature>
<evidence type="ECO:0000256" key="2">
    <source>
        <dbReference type="ARBA" id="ARBA00022448"/>
    </source>
</evidence>
<evidence type="ECO:0000256" key="4">
    <source>
        <dbReference type="ARBA" id="ARBA00022989"/>
    </source>
</evidence>
<comment type="caution">
    <text evidence="9">The sequence shown here is derived from an EMBL/GenBank/DDBJ whole genome shotgun (WGS) entry which is preliminary data.</text>
</comment>
<feature type="transmembrane region" description="Helical" evidence="7">
    <location>
        <begin position="537"/>
        <end position="555"/>
    </location>
</feature>
<sequence>MADTVKAPGPLPATAHFEDPACNNPPPTSMGDDPVRAERPSLSTLLSVFFLGLSFVPAYACGFLMMAGVLAQIGTDLGDVSLITWLLGAWSIAGSVSFGLAGSLSDVFGRRYMMLAGLVFMLIGSIVASTAKKMTDMIAAEALIGFGTGFISIAYAGIQELLPNKYRGIGVAWTEVPINIPWGCGAVLIALELTEHATWRWIYYISIIYTVVSLAGTAAFYFPPSHPQGDYDKSRWQELKTLDYIGIFLYTTGTTVFLVGLTWAGTEAHPWRSASTIAPIVLGGLTFAGSLLYDCTLARNPFFPKELMTNFKNYGVFVVSASITNMVFTTVAGLGPQVSLYCFTHDPVEIGLMALPYGCCLFITASVIPALLHKIGYLKYQLVGLLSMQTVFVALYAVAIPSHKVAWMVFLCFGQTPFSAISQLSVVGAGLHVRQEQFGVALGLIGTFRLCAGSVGNAIFNTILQNALGSQLVPRITKAALQNGFSADDLEQLIPAVIEDGSGVPLVLQGVRGLTPQVAAATRLAFREAYAYSFRRVFYATIPFGVLGIALLCLMNDPSKYLTNRTAVHLEKEVVGRSMHDHEYKLKVSAGEHESGSVELS</sequence>
<evidence type="ECO:0000256" key="3">
    <source>
        <dbReference type="ARBA" id="ARBA00022692"/>
    </source>
</evidence>
<keyword evidence="5 7" id="KW-0472">Membrane</keyword>
<feature type="transmembrane region" description="Helical" evidence="7">
    <location>
        <begin position="201"/>
        <end position="222"/>
    </location>
</feature>
<dbReference type="EMBL" id="JAVRRF010000054">
    <property type="protein sequence ID" value="KAK5048725.1"/>
    <property type="molecule type" value="Genomic_DNA"/>
</dbReference>
<evidence type="ECO:0000256" key="7">
    <source>
        <dbReference type="SAM" id="Phobius"/>
    </source>
</evidence>
<feature type="transmembrane region" description="Helical" evidence="7">
    <location>
        <begin position="354"/>
        <end position="373"/>
    </location>
</feature>
<feature type="transmembrane region" description="Helical" evidence="7">
    <location>
        <begin position="405"/>
        <end position="431"/>
    </location>
</feature>
<organism evidence="9 10">
    <name type="scientific">Exophiala sideris</name>
    <dbReference type="NCBI Taxonomy" id="1016849"/>
    <lineage>
        <taxon>Eukaryota</taxon>
        <taxon>Fungi</taxon>
        <taxon>Dikarya</taxon>
        <taxon>Ascomycota</taxon>
        <taxon>Pezizomycotina</taxon>
        <taxon>Eurotiomycetes</taxon>
        <taxon>Chaetothyriomycetidae</taxon>
        <taxon>Chaetothyriales</taxon>
        <taxon>Herpotrichiellaceae</taxon>
        <taxon>Exophiala</taxon>
    </lineage>
</organism>
<name>A0ABR0IUH6_9EURO</name>
<dbReference type="PANTHER" id="PTHR23501:SF109">
    <property type="entry name" value="MAJOR FACILITATOR SUPERFAMILY (MFS) PROFILE DOMAIN-CONTAINING PROTEIN-RELATED"/>
    <property type="match status" value="1"/>
</dbReference>
<keyword evidence="4 7" id="KW-1133">Transmembrane helix</keyword>
<feature type="transmembrane region" description="Helical" evidence="7">
    <location>
        <begin position="242"/>
        <end position="264"/>
    </location>
</feature>
<evidence type="ECO:0000259" key="8">
    <source>
        <dbReference type="PROSITE" id="PS50850"/>
    </source>
</evidence>
<protein>
    <recommendedName>
        <fullName evidence="8">Major facilitator superfamily (MFS) profile domain-containing protein</fullName>
    </recommendedName>
</protein>
<feature type="transmembrane region" description="Helical" evidence="7">
    <location>
        <begin position="45"/>
        <end position="70"/>
    </location>
</feature>
<dbReference type="Proteomes" id="UP001345691">
    <property type="component" value="Unassembled WGS sequence"/>
</dbReference>
<feature type="region of interest" description="Disordered" evidence="6">
    <location>
        <begin position="1"/>
        <end position="36"/>
    </location>
</feature>
<proteinExistence type="predicted"/>
<dbReference type="Gene3D" id="1.20.1250.20">
    <property type="entry name" value="MFS general substrate transporter like domains"/>
    <property type="match status" value="1"/>
</dbReference>
<reference evidence="9 10" key="1">
    <citation type="submission" date="2023-08" db="EMBL/GenBank/DDBJ databases">
        <title>Black Yeasts Isolated from many extreme environments.</title>
        <authorList>
            <person name="Coleine C."/>
            <person name="Stajich J.E."/>
            <person name="Selbmann L."/>
        </authorList>
    </citation>
    <scope>NUCLEOTIDE SEQUENCE [LARGE SCALE GENOMIC DNA]</scope>
    <source>
        <strain evidence="9 10">CCFEE 6328</strain>
    </source>
</reference>
<dbReference type="InterPro" id="IPR020846">
    <property type="entry name" value="MFS_dom"/>
</dbReference>
<evidence type="ECO:0000313" key="10">
    <source>
        <dbReference type="Proteomes" id="UP001345691"/>
    </source>
</evidence>
<dbReference type="InterPro" id="IPR036259">
    <property type="entry name" value="MFS_trans_sf"/>
</dbReference>
<feature type="transmembrane region" description="Helical" evidence="7">
    <location>
        <begin position="112"/>
        <end position="131"/>
    </location>
</feature>
<evidence type="ECO:0000256" key="6">
    <source>
        <dbReference type="SAM" id="MobiDB-lite"/>
    </source>
</evidence>
<feature type="transmembrane region" description="Helical" evidence="7">
    <location>
        <begin position="314"/>
        <end position="334"/>
    </location>
</feature>
<keyword evidence="3 7" id="KW-0812">Transmembrane</keyword>
<dbReference type="PANTHER" id="PTHR23501">
    <property type="entry name" value="MAJOR FACILITATOR SUPERFAMILY"/>
    <property type="match status" value="1"/>
</dbReference>
<evidence type="ECO:0000313" key="9">
    <source>
        <dbReference type="EMBL" id="KAK5048725.1"/>
    </source>
</evidence>
<dbReference type="PROSITE" id="PS50850">
    <property type="entry name" value="MFS"/>
    <property type="match status" value="1"/>
</dbReference>
<dbReference type="SUPFAM" id="SSF103473">
    <property type="entry name" value="MFS general substrate transporter"/>
    <property type="match status" value="1"/>
</dbReference>
<keyword evidence="10" id="KW-1185">Reference proteome</keyword>
<feature type="transmembrane region" description="Helical" evidence="7">
    <location>
        <begin position="170"/>
        <end position="189"/>
    </location>
</feature>
<keyword evidence="2" id="KW-0813">Transport</keyword>
<accession>A0ABR0IUH6</accession>
<feature type="domain" description="Major facilitator superfamily (MFS) profile" evidence="8">
    <location>
        <begin position="40"/>
        <end position="560"/>
    </location>
</feature>
<dbReference type="InterPro" id="IPR010573">
    <property type="entry name" value="MFS_Str1/Tri12-like"/>
</dbReference>
<dbReference type="Pfam" id="PF06609">
    <property type="entry name" value="TRI12"/>
    <property type="match status" value="1"/>
</dbReference>
<feature type="transmembrane region" description="Helical" evidence="7">
    <location>
        <begin position="276"/>
        <end position="293"/>
    </location>
</feature>
<feature type="transmembrane region" description="Helical" evidence="7">
    <location>
        <begin position="438"/>
        <end position="460"/>
    </location>
</feature>
<feature type="transmembrane region" description="Helical" evidence="7">
    <location>
        <begin position="82"/>
        <end position="100"/>
    </location>
</feature>